<dbReference type="InterPro" id="IPR038437">
    <property type="entry name" value="GINS_Psf3_sf"/>
</dbReference>
<dbReference type="Pfam" id="PF05916">
    <property type="entry name" value="Sld5"/>
    <property type="match status" value="1"/>
</dbReference>
<feature type="domain" description="GINS subunit" evidence="8">
    <location>
        <begin position="80"/>
        <end position="172"/>
    </location>
</feature>
<evidence type="ECO:0000256" key="3">
    <source>
        <dbReference type="ARBA" id="ARBA00011352"/>
    </source>
</evidence>
<dbReference type="GO" id="GO:1902975">
    <property type="term" value="P:mitotic DNA replication initiation"/>
    <property type="evidence" value="ECO:0007669"/>
    <property type="project" value="TreeGrafter"/>
</dbReference>
<dbReference type="Gene3D" id="1.20.58.2050">
    <property type="match status" value="1"/>
</dbReference>
<keyword evidence="6 7" id="KW-0539">Nucleus</keyword>
<evidence type="ECO:0000256" key="7">
    <source>
        <dbReference type="RuleBase" id="RU367161"/>
    </source>
</evidence>
<evidence type="ECO:0000313" key="10">
    <source>
        <dbReference type="EMBL" id="KAG7192438.1"/>
    </source>
</evidence>
<dbReference type="EMBL" id="JAHMUF010000018">
    <property type="protein sequence ID" value="KAG7192438.1"/>
    <property type="molecule type" value="Genomic_DNA"/>
</dbReference>
<comment type="function">
    <text evidence="7">The GINS complex plays an essential role in the initiation of DNA replication.</text>
</comment>
<evidence type="ECO:0000313" key="11">
    <source>
        <dbReference type="Proteomes" id="UP000790833"/>
    </source>
</evidence>
<accession>A0A9P7V7B0</accession>
<dbReference type="CDD" id="cd11713">
    <property type="entry name" value="GINS_A_psf3"/>
    <property type="match status" value="1"/>
</dbReference>
<dbReference type="AlphaFoldDB" id="A0A9P7V7B0"/>
<dbReference type="PANTHER" id="PTHR22768:SF0">
    <property type="entry name" value="DNA REPLICATION COMPLEX GINS PROTEIN PSF3"/>
    <property type="match status" value="1"/>
</dbReference>
<comment type="similarity">
    <text evidence="2 7">Belongs to the GINS3/PSF3 family.</text>
</comment>
<evidence type="ECO:0000259" key="9">
    <source>
        <dbReference type="Pfam" id="PF22466"/>
    </source>
</evidence>
<evidence type="ECO:0000256" key="5">
    <source>
        <dbReference type="ARBA" id="ARBA00022705"/>
    </source>
</evidence>
<dbReference type="PANTHER" id="PTHR22768">
    <property type="entry name" value="DNA REPLICATION COMPLEX GINS PROTEIN PSF3"/>
    <property type="match status" value="1"/>
</dbReference>
<reference evidence="10" key="1">
    <citation type="submission" date="2021-03" db="EMBL/GenBank/DDBJ databases">
        <authorList>
            <person name="Palmer J.M."/>
        </authorList>
    </citation>
    <scope>NUCLEOTIDE SEQUENCE</scope>
    <source>
        <strain evidence="10">ARV_011</strain>
    </source>
</reference>
<evidence type="ECO:0000256" key="1">
    <source>
        <dbReference type="ARBA" id="ARBA00004123"/>
    </source>
</evidence>
<dbReference type="Proteomes" id="UP000790833">
    <property type="component" value="Unassembled WGS sequence"/>
</dbReference>
<dbReference type="RefSeq" id="XP_043047988.1">
    <property type="nucleotide sequence ID" value="XM_043192620.1"/>
</dbReference>
<keyword evidence="11" id="KW-1185">Reference proteome</keyword>
<dbReference type="CDD" id="cd21693">
    <property type="entry name" value="GINS_B_Psf3"/>
    <property type="match status" value="1"/>
</dbReference>
<name>A0A9P7V7B0_9ASCO</name>
<dbReference type="InterPro" id="IPR010492">
    <property type="entry name" value="GINS_Psf3"/>
</dbReference>
<proteinExistence type="inferred from homology"/>
<dbReference type="GeneID" id="66115213"/>
<comment type="subunit">
    <text evidence="3">Component of the GINS complex which is a heterotetramer of SLD5, PSF1, PSF2 and PSF3.</text>
</comment>
<evidence type="ECO:0000256" key="4">
    <source>
        <dbReference type="ARBA" id="ARBA00015140"/>
    </source>
</evidence>
<comment type="caution">
    <text evidence="10">The sequence shown here is derived from an EMBL/GenBank/DDBJ whole genome shotgun (WGS) entry which is preliminary data.</text>
</comment>
<dbReference type="SUPFAM" id="SSF160059">
    <property type="entry name" value="PriA/YqbF domain"/>
    <property type="match status" value="1"/>
</dbReference>
<dbReference type="InterPro" id="IPR036224">
    <property type="entry name" value="GINS_bundle-like_dom_sf"/>
</dbReference>
<gene>
    <name evidence="10" type="primary">PSF3</name>
    <name evidence="10" type="ORF">KQ657_001839</name>
</gene>
<evidence type="ECO:0000259" key="8">
    <source>
        <dbReference type="Pfam" id="PF05916"/>
    </source>
</evidence>
<protein>
    <recommendedName>
        <fullName evidence="4 7">DNA replication complex GINS protein PSF3</fullName>
    </recommendedName>
</protein>
<dbReference type="GO" id="GO:0000811">
    <property type="term" value="C:GINS complex"/>
    <property type="evidence" value="ECO:0007669"/>
    <property type="project" value="UniProtKB-UniRule"/>
</dbReference>
<dbReference type="Pfam" id="PF22466">
    <property type="entry name" value="PSF3_N"/>
    <property type="match status" value="1"/>
</dbReference>
<dbReference type="InterPro" id="IPR055221">
    <property type="entry name" value="PSF3_N"/>
</dbReference>
<organism evidence="10 11">
    <name type="scientific">Scheffersomyces spartinae</name>
    <dbReference type="NCBI Taxonomy" id="45513"/>
    <lineage>
        <taxon>Eukaryota</taxon>
        <taxon>Fungi</taxon>
        <taxon>Dikarya</taxon>
        <taxon>Ascomycota</taxon>
        <taxon>Saccharomycotina</taxon>
        <taxon>Pichiomycetes</taxon>
        <taxon>Debaryomycetaceae</taxon>
        <taxon>Scheffersomyces</taxon>
    </lineage>
</organism>
<evidence type="ECO:0000256" key="6">
    <source>
        <dbReference type="ARBA" id="ARBA00023242"/>
    </source>
</evidence>
<comment type="subcellular location">
    <subcellularLocation>
        <location evidence="1 7">Nucleus</location>
    </subcellularLocation>
</comment>
<dbReference type="SUPFAM" id="SSF158573">
    <property type="entry name" value="GINS helical bundle-like"/>
    <property type="match status" value="1"/>
</dbReference>
<dbReference type="InterPro" id="IPR021151">
    <property type="entry name" value="GINS_A"/>
</dbReference>
<dbReference type="OrthoDB" id="10251744at2759"/>
<evidence type="ECO:0000256" key="2">
    <source>
        <dbReference type="ARBA" id="ARBA00006343"/>
    </source>
</evidence>
<sequence length="175" mass="19967">MSYFDIDDILASAEKIPCKFNSDAPGLGYLQGNPGHAIPKNSKVEVPFWLASVLVENPLFDEDDQEFIELGETKFEASQFVNAIRASGSSVDLHLIYPFYYDLVVLWSKLHMELPSGKQAMKLLNERAMEIYNYANNSNKPVNNRFLLLLDEFEKTLFKKASELNKLTKHWLEGS</sequence>
<keyword evidence="5 7" id="KW-0235">DNA replication</keyword>
<feature type="domain" description="DNA replication complex GINS protein PSF3 N-terminal" evidence="9">
    <location>
        <begin position="4"/>
        <end position="55"/>
    </location>
</feature>